<accession>A0A7X6QYQ9</accession>
<dbReference type="PANTHER" id="PTHR43591:SF24">
    <property type="entry name" value="2-METHOXY-6-POLYPRENYL-1,4-BENZOQUINOL METHYLASE, MITOCHONDRIAL"/>
    <property type="match status" value="1"/>
</dbReference>
<evidence type="ECO:0000313" key="2">
    <source>
        <dbReference type="EMBL" id="NKY22256.1"/>
    </source>
</evidence>
<keyword evidence="2" id="KW-0808">Transferase</keyword>
<dbReference type="AlphaFoldDB" id="A0A7X6QYQ9"/>
<dbReference type="GO" id="GO:0008757">
    <property type="term" value="F:S-adenosylmethionine-dependent methyltransferase activity"/>
    <property type="evidence" value="ECO:0007669"/>
    <property type="project" value="InterPro"/>
</dbReference>
<dbReference type="InterPro" id="IPR029063">
    <property type="entry name" value="SAM-dependent_MTases_sf"/>
</dbReference>
<protein>
    <submittedName>
        <fullName evidence="2">Class I SAM-dependent methyltransferase</fullName>
    </submittedName>
</protein>
<keyword evidence="3" id="KW-1185">Reference proteome</keyword>
<dbReference type="Gene3D" id="3.40.50.150">
    <property type="entry name" value="Vaccinia Virus protein VP39"/>
    <property type="match status" value="1"/>
</dbReference>
<dbReference type="RefSeq" id="WP_168629357.1">
    <property type="nucleotide sequence ID" value="NZ_BONL01000027.1"/>
</dbReference>
<dbReference type="EMBL" id="JAAXOX010000002">
    <property type="protein sequence ID" value="NKY22256.1"/>
    <property type="molecule type" value="Genomic_DNA"/>
</dbReference>
<sequence length="267" mass="27706">MAQHDLDAHIRTYYADHFDEAGRLVTRSAAGRVEHRRTRSLVAGLLAPGSRVLDVGGATGAHAGWLAADGHRVTLIDPVPEQVAAAARIGTFDAQVGDARDLHVDDASVDAVLLLGPLYHLRSADDRHLALTEAHRVLRPGGTLVAAGISRIAALLDLLLAHDERPSADVLATLLDDGASPYDPAAGVFPVGHFHDAAELRAEVQSAGFTQVTVTGVEGPASLGMEVLPPDDALVDAGCALAEAADAVPMIRDLSGHLLAVGVRAAS</sequence>
<feature type="domain" description="Methyltransferase type 11" evidence="1">
    <location>
        <begin position="53"/>
        <end position="145"/>
    </location>
</feature>
<name>A0A7X6QYQ9_9CELL</name>
<proteinExistence type="predicted"/>
<dbReference type="InterPro" id="IPR013216">
    <property type="entry name" value="Methyltransf_11"/>
</dbReference>
<dbReference type="CDD" id="cd02440">
    <property type="entry name" value="AdoMet_MTases"/>
    <property type="match status" value="1"/>
</dbReference>
<organism evidence="2 3">
    <name type="scientific">Cellulomonas denverensis</name>
    <dbReference type="NCBI Taxonomy" id="264297"/>
    <lineage>
        <taxon>Bacteria</taxon>
        <taxon>Bacillati</taxon>
        <taxon>Actinomycetota</taxon>
        <taxon>Actinomycetes</taxon>
        <taxon>Micrococcales</taxon>
        <taxon>Cellulomonadaceae</taxon>
        <taxon>Cellulomonas</taxon>
    </lineage>
</organism>
<dbReference type="SUPFAM" id="SSF53335">
    <property type="entry name" value="S-adenosyl-L-methionine-dependent methyltransferases"/>
    <property type="match status" value="1"/>
</dbReference>
<evidence type="ECO:0000259" key="1">
    <source>
        <dbReference type="Pfam" id="PF08241"/>
    </source>
</evidence>
<keyword evidence="2" id="KW-0489">Methyltransferase</keyword>
<dbReference type="GO" id="GO:0032259">
    <property type="term" value="P:methylation"/>
    <property type="evidence" value="ECO:0007669"/>
    <property type="project" value="UniProtKB-KW"/>
</dbReference>
<gene>
    <name evidence="2" type="ORF">HGA03_06205</name>
</gene>
<dbReference type="Pfam" id="PF08241">
    <property type="entry name" value="Methyltransf_11"/>
    <property type="match status" value="1"/>
</dbReference>
<comment type="caution">
    <text evidence="2">The sequence shown here is derived from an EMBL/GenBank/DDBJ whole genome shotgun (WGS) entry which is preliminary data.</text>
</comment>
<dbReference type="PANTHER" id="PTHR43591">
    <property type="entry name" value="METHYLTRANSFERASE"/>
    <property type="match status" value="1"/>
</dbReference>
<reference evidence="2 3" key="1">
    <citation type="submission" date="2020-04" db="EMBL/GenBank/DDBJ databases">
        <title>MicrobeNet Type strains.</title>
        <authorList>
            <person name="Nicholson A.C."/>
        </authorList>
    </citation>
    <scope>NUCLEOTIDE SEQUENCE [LARGE SCALE GENOMIC DNA]</scope>
    <source>
        <strain evidence="2 3">ATCC BAA-788</strain>
    </source>
</reference>
<evidence type="ECO:0000313" key="3">
    <source>
        <dbReference type="Proteomes" id="UP000581206"/>
    </source>
</evidence>
<dbReference type="Proteomes" id="UP000581206">
    <property type="component" value="Unassembled WGS sequence"/>
</dbReference>